<name>A0A975DIV9_9GAMM</name>
<organism evidence="2 3">
    <name type="scientific">Pseudoalteromonas xiamenensis</name>
    <dbReference type="NCBI Taxonomy" id="882626"/>
    <lineage>
        <taxon>Bacteria</taxon>
        <taxon>Pseudomonadati</taxon>
        <taxon>Pseudomonadota</taxon>
        <taxon>Gammaproteobacteria</taxon>
        <taxon>Alteromonadales</taxon>
        <taxon>Pseudoalteromonadaceae</taxon>
        <taxon>Pseudoalteromonas</taxon>
    </lineage>
</organism>
<gene>
    <name evidence="2" type="ORF">J5O05_03320</name>
</gene>
<proteinExistence type="predicted"/>
<dbReference type="EMBL" id="CP072133">
    <property type="protein sequence ID" value="QTH71962.1"/>
    <property type="molecule type" value="Genomic_DNA"/>
</dbReference>
<evidence type="ECO:0000313" key="3">
    <source>
        <dbReference type="Proteomes" id="UP000664904"/>
    </source>
</evidence>
<evidence type="ECO:0000313" key="2">
    <source>
        <dbReference type="EMBL" id="QTH71962.1"/>
    </source>
</evidence>
<accession>A0A975DIV9</accession>
<protein>
    <submittedName>
        <fullName evidence="2">Uncharacterized protein</fullName>
    </submittedName>
</protein>
<dbReference type="Proteomes" id="UP000664904">
    <property type="component" value="Chromosome"/>
</dbReference>
<evidence type="ECO:0000256" key="1">
    <source>
        <dbReference type="SAM" id="SignalP"/>
    </source>
</evidence>
<dbReference type="AlphaFoldDB" id="A0A975DIV9"/>
<keyword evidence="3" id="KW-1185">Reference proteome</keyword>
<dbReference type="RefSeq" id="WP_208843585.1">
    <property type="nucleotide sequence ID" value="NZ_CP072133.1"/>
</dbReference>
<dbReference type="KEGG" id="pxi:J5O05_03320"/>
<sequence length="83" mass="8909">MNPVTKLIAASCLFGMSVSAQANTASTELLSDLSSLLVSSIQENIQHISIEAKANLQKAVEQQIQQASSHVEQLKEDAKGEQK</sequence>
<feature type="signal peptide" evidence="1">
    <location>
        <begin position="1"/>
        <end position="22"/>
    </location>
</feature>
<keyword evidence="1" id="KW-0732">Signal</keyword>
<reference evidence="2" key="1">
    <citation type="submission" date="2021-03" db="EMBL/GenBank/DDBJ databases">
        <title>Complete Genome of Pseudoalteromonas xiamenensis STKMTI.2, a new potential marine bacterium producing anti-Vibrio compounds.</title>
        <authorList>
            <person name="Handayani D.P."/>
            <person name="Isnansetyo A."/>
            <person name="Istiqomah I."/>
            <person name="Jumina J."/>
        </authorList>
    </citation>
    <scope>NUCLEOTIDE SEQUENCE</scope>
    <source>
        <strain evidence="2">STKMTI.2</strain>
    </source>
</reference>
<feature type="chain" id="PRO_5037869063" evidence="1">
    <location>
        <begin position="23"/>
        <end position="83"/>
    </location>
</feature>